<feature type="region of interest" description="Disordered" evidence="1">
    <location>
        <begin position="1"/>
        <end position="21"/>
    </location>
</feature>
<accession>A0A1J4JH23</accession>
<evidence type="ECO:0000256" key="1">
    <source>
        <dbReference type="SAM" id="MobiDB-lite"/>
    </source>
</evidence>
<comment type="caution">
    <text evidence="2">The sequence shown here is derived from an EMBL/GenBank/DDBJ whole genome shotgun (WGS) entry which is preliminary data.</text>
</comment>
<dbReference type="AlphaFoldDB" id="A0A1J4JH23"/>
<dbReference type="EMBL" id="MLAK01001107">
    <property type="protein sequence ID" value="OHS97567.1"/>
    <property type="molecule type" value="Genomic_DNA"/>
</dbReference>
<proteinExistence type="predicted"/>
<protein>
    <submittedName>
        <fullName evidence="2">Uncharacterized protein</fullName>
    </submittedName>
</protein>
<dbReference type="GeneID" id="94845374"/>
<evidence type="ECO:0000313" key="3">
    <source>
        <dbReference type="Proteomes" id="UP000179807"/>
    </source>
</evidence>
<evidence type="ECO:0000313" key="2">
    <source>
        <dbReference type="EMBL" id="OHS97567.1"/>
    </source>
</evidence>
<gene>
    <name evidence="2" type="ORF">TRFO_36170</name>
</gene>
<dbReference type="VEuPathDB" id="TrichDB:TRFO_36170"/>
<organism evidence="2 3">
    <name type="scientific">Tritrichomonas foetus</name>
    <dbReference type="NCBI Taxonomy" id="1144522"/>
    <lineage>
        <taxon>Eukaryota</taxon>
        <taxon>Metamonada</taxon>
        <taxon>Parabasalia</taxon>
        <taxon>Tritrichomonadida</taxon>
        <taxon>Tritrichomonadidae</taxon>
        <taxon>Tritrichomonas</taxon>
    </lineage>
</organism>
<reference evidence="2" key="1">
    <citation type="submission" date="2016-10" db="EMBL/GenBank/DDBJ databases">
        <authorList>
            <person name="Benchimol M."/>
            <person name="Almeida L.G."/>
            <person name="Vasconcelos A.T."/>
            <person name="Perreira-Neves A."/>
            <person name="Rosa I.A."/>
            <person name="Tasca T."/>
            <person name="Bogo M.R."/>
            <person name="de Souza W."/>
        </authorList>
    </citation>
    <scope>NUCLEOTIDE SEQUENCE [LARGE SCALE GENOMIC DNA]</scope>
    <source>
        <strain evidence="2">K</strain>
    </source>
</reference>
<dbReference type="RefSeq" id="XP_068350704.1">
    <property type="nucleotide sequence ID" value="XM_068510670.1"/>
</dbReference>
<sequence length="86" mass="9693">MSSESESKWRDDSGDYKEESPLSKIIEGAVSAYCGNRFSLVLIGNSPLPLPEAETLFSMSKRNNQSLNKHFKEENQQKKTKANLKV</sequence>
<keyword evidence="3" id="KW-1185">Reference proteome</keyword>
<name>A0A1J4JH23_9EUKA</name>
<dbReference type="Proteomes" id="UP000179807">
    <property type="component" value="Unassembled WGS sequence"/>
</dbReference>